<dbReference type="PANTHER" id="PTHR12743:SF0">
    <property type="entry name" value="HOLOCYTOCHROME C-TYPE SYNTHASE"/>
    <property type="match status" value="1"/>
</dbReference>
<dbReference type="GO" id="GO:0005743">
    <property type="term" value="C:mitochondrial inner membrane"/>
    <property type="evidence" value="ECO:0007669"/>
    <property type="project" value="UniProtKB-SubCell"/>
</dbReference>
<evidence type="ECO:0000256" key="8">
    <source>
        <dbReference type="ARBA" id="ARBA00023136"/>
    </source>
</evidence>
<reference evidence="12 13" key="1">
    <citation type="journal article" date="2024" name="Nat. Commun.">
        <title>Phylogenomics reveals the evolutionary origins of lichenization in chlorophyte algae.</title>
        <authorList>
            <person name="Puginier C."/>
            <person name="Libourel C."/>
            <person name="Otte J."/>
            <person name="Skaloud P."/>
            <person name="Haon M."/>
            <person name="Grisel S."/>
            <person name="Petersen M."/>
            <person name="Berrin J.G."/>
            <person name="Delaux P.M."/>
            <person name="Dal Grande F."/>
            <person name="Keller J."/>
        </authorList>
    </citation>
    <scope>NUCLEOTIDE SEQUENCE [LARGE SCALE GENOMIC DNA]</scope>
    <source>
        <strain evidence="12 13">SAG 2043</strain>
    </source>
</reference>
<evidence type="ECO:0000256" key="6">
    <source>
        <dbReference type="ARBA" id="ARBA00023004"/>
    </source>
</evidence>
<dbReference type="Proteomes" id="UP001489004">
    <property type="component" value="Unassembled WGS sequence"/>
</dbReference>
<gene>
    <name evidence="12" type="ORF">WJX72_007204</name>
</gene>
<keyword evidence="8 10" id="KW-0472">Membrane</keyword>
<accession>A0AAW1PQ53</accession>
<evidence type="ECO:0000256" key="2">
    <source>
        <dbReference type="ARBA" id="ARBA00007255"/>
    </source>
</evidence>
<evidence type="ECO:0000256" key="4">
    <source>
        <dbReference type="ARBA" id="ARBA00022723"/>
    </source>
</evidence>
<evidence type="ECO:0000256" key="9">
    <source>
        <dbReference type="ARBA" id="ARBA00023239"/>
    </source>
</evidence>
<keyword evidence="13" id="KW-1185">Reference proteome</keyword>
<comment type="catalytic activity">
    <reaction evidence="10">
        <text>holo-[cytochrome c] = apo-[cytochrome c] + heme b</text>
        <dbReference type="Rhea" id="RHEA:22648"/>
        <dbReference type="Rhea" id="RHEA-COMP:10725"/>
        <dbReference type="Rhea" id="RHEA-COMP:10726"/>
        <dbReference type="ChEBI" id="CHEBI:29950"/>
        <dbReference type="ChEBI" id="CHEBI:60344"/>
        <dbReference type="ChEBI" id="CHEBI:83739"/>
        <dbReference type="EC" id="4.4.1.17"/>
    </reaction>
</comment>
<dbReference type="Pfam" id="PF01265">
    <property type="entry name" value="Cyto_heme_lyase"/>
    <property type="match status" value="1"/>
</dbReference>
<sequence length="268" mass="29546">MAAANEDASKKAQRIFARAASTDTTQAQTCASGAQPSPSASSSGAGGCPVGAGRGAEASSAECPVITPDFNPKNMMPQSPNNPSPGQAKALPKERVASSILIGAPDLPGHQAGAERVWMYPSEQMFYNAMKRKGWSPSEDDMHNVVAIHNAVNERAWAEVRRWESLHRGVCGEPKLRKFVGRPQEYSPKARLLNLLGYKLPFDRHDWVVDRCGREVRYIIDFYNAAPLPGMPIAMHLDVRPALDSPSALWDRLRMQARWVNSGRWRRE</sequence>
<feature type="compositionally biased region" description="Low complexity" evidence="11">
    <location>
        <begin position="71"/>
        <end position="85"/>
    </location>
</feature>
<dbReference type="PROSITE" id="PS00822">
    <property type="entry name" value="CYTO_HEME_LYASE_2"/>
    <property type="match status" value="1"/>
</dbReference>
<feature type="region of interest" description="Disordered" evidence="11">
    <location>
        <begin position="1"/>
        <end position="90"/>
    </location>
</feature>
<dbReference type="EMBL" id="JALJOR010000010">
    <property type="protein sequence ID" value="KAK9810244.1"/>
    <property type="molecule type" value="Genomic_DNA"/>
</dbReference>
<dbReference type="InterPro" id="IPR000511">
    <property type="entry name" value="Holocyt_c/c1_synthase"/>
</dbReference>
<dbReference type="EC" id="4.4.1.17" evidence="10"/>
<dbReference type="PANTHER" id="PTHR12743">
    <property type="entry name" value="CYTOCHROME C1 HEME LYASE"/>
    <property type="match status" value="1"/>
</dbReference>
<keyword evidence="7 10" id="KW-0496">Mitochondrion</keyword>
<dbReference type="GO" id="GO:0046872">
    <property type="term" value="F:metal ion binding"/>
    <property type="evidence" value="ECO:0007669"/>
    <property type="project" value="UniProtKB-KW"/>
</dbReference>
<dbReference type="GO" id="GO:0004408">
    <property type="term" value="F:holocytochrome-c synthase activity"/>
    <property type="evidence" value="ECO:0007669"/>
    <property type="project" value="UniProtKB-EC"/>
</dbReference>
<feature type="compositionally biased region" description="Gly residues" evidence="11">
    <location>
        <begin position="44"/>
        <end position="54"/>
    </location>
</feature>
<keyword evidence="6 10" id="KW-0408">Iron</keyword>
<keyword evidence="3 10" id="KW-0349">Heme</keyword>
<evidence type="ECO:0000313" key="12">
    <source>
        <dbReference type="EMBL" id="KAK9810244.1"/>
    </source>
</evidence>
<keyword evidence="5 10" id="KW-0999">Mitochondrion inner membrane</keyword>
<comment type="function">
    <text evidence="10">Lyase that catalyzes the covalent linking of the heme group to the cytochrome C apoprotein to produce the mature functional cytochrome.</text>
</comment>
<comment type="caution">
    <text evidence="12">The sequence shown here is derived from an EMBL/GenBank/DDBJ whole genome shotgun (WGS) entry which is preliminary data.</text>
</comment>
<keyword evidence="4 10" id="KW-0479">Metal-binding</keyword>
<name>A0AAW1PQ53_9CHLO</name>
<proteinExistence type="inferred from homology"/>
<evidence type="ECO:0000256" key="3">
    <source>
        <dbReference type="ARBA" id="ARBA00022617"/>
    </source>
</evidence>
<feature type="compositionally biased region" description="Low complexity" evidence="11">
    <location>
        <begin position="31"/>
        <end position="43"/>
    </location>
</feature>
<feature type="compositionally biased region" description="Polar residues" evidence="11">
    <location>
        <begin position="21"/>
        <end position="30"/>
    </location>
</feature>
<comment type="subcellular location">
    <subcellularLocation>
        <location evidence="1 10">Mitochondrion inner membrane</location>
    </subcellularLocation>
</comment>
<dbReference type="AlphaFoldDB" id="A0AAW1PQ53"/>
<organism evidence="12 13">
    <name type="scientific">[Myrmecia] bisecta</name>
    <dbReference type="NCBI Taxonomy" id="41462"/>
    <lineage>
        <taxon>Eukaryota</taxon>
        <taxon>Viridiplantae</taxon>
        <taxon>Chlorophyta</taxon>
        <taxon>core chlorophytes</taxon>
        <taxon>Trebouxiophyceae</taxon>
        <taxon>Trebouxiales</taxon>
        <taxon>Trebouxiaceae</taxon>
        <taxon>Myrmecia</taxon>
    </lineage>
</organism>
<evidence type="ECO:0000256" key="10">
    <source>
        <dbReference type="RuleBase" id="RU363130"/>
    </source>
</evidence>
<comment type="similarity">
    <text evidence="2 10">Belongs to the cytochrome c-type heme lyase family.</text>
</comment>
<keyword evidence="9 10" id="KW-0456">Lyase</keyword>
<protein>
    <recommendedName>
        <fullName evidence="10">Holocytochrome c-type synthase</fullName>
        <ecNumber evidence="10">4.4.1.17</ecNumber>
    </recommendedName>
</protein>
<evidence type="ECO:0000256" key="7">
    <source>
        <dbReference type="ARBA" id="ARBA00023128"/>
    </source>
</evidence>
<evidence type="ECO:0000256" key="5">
    <source>
        <dbReference type="ARBA" id="ARBA00022792"/>
    </source>
</evidence>
<evidence type="ECO:0000256" key="1">
    <source>
        <dbReference type="ARBA" id="ARBA00004273"/>
    </source>
</evidence>
<evidence type="ECO:0000256" key="11">
    <source>
        <dbReference type="SAM" id="MobiDB-lite"/>
    </source>
</evidence>
<evidence type="ECO:0000313" key="13">
    <source>
        <dbReference type="Proteomes" id="UP001489004"/>
    </source>
</evidence>